<comment type="caution">
    <text evidence="9">The sequence shown here is derived from an EMBL/GenBank/DDBJ whole genome shotgun (WGS) entry which is preliminary data.</text>
</comment>
<reference evidence="9" key="1">
    <citation type="submission" date="2021-12" db="EMBL/GenBank/DDBJ databases">
        <title>Draft genome sequence of Corynebacterium ammoniagenes strain T-723.</title>
        <authorList>
            <person name="Matsuzawa M."/>
            <person name="Hiratani M."/>
            <person name="Abe I."/>
            <person name="Tsuji Y."/>
            <person name="Nakamura J."/>
        </authorList>
    </citation>
    <scope>NUCLEOTIDE SEQUENCE</scope>
    <source>
        <strain evidence="9">T-723</strain>
    </source>
</reference>
<sequence length="482" mass="52948">MTSPHLDPGGGSVFTEVLTHRLILCPVTTSPNTDSKPPAAGDTPRAASATPFFSPAIAGIIGVVGVIIATVTTAIQVMLTDFPIDMIIYREGVKAFMAGDEVYSVPMMAGDIALPFLYPPFGALVMVPLAGDWFSDAMAGDIMIILSNLLIGLILLMLAFALNRQRATRFASSDVIAVTALIWGLVLIFEPVRLNNGFAQINIILMVLVALDLIPRKRWKWLPQGWLIGVAAAIKITPLAMLLYFLLRKEIKPIITAGISAIVATAIAAAVRWDVAWEYFTVNLLSMGTGGEFGVQTAYQSNSSIKGFLERLYDSEDAMNAAGTITNIIWLCLAIITVVLGGWLMLALMRRELNIEAWMINALIMLLISPVSWSHHWIWLAIVIPVLLYRALTWRKLSWVSGIMLSILGLWALLVLTIPPKWYWGDGINVWEQELVFKFVMSDFVWFAIATMVITAIMLRFVPLTAPAQHDEALAAPMGPQR</sequence>
<evidence type="ECO:0000256" key="4">
    <source>
        <dbReference type="ARBA" id="ARBA00022692"/>
    </source>
</evidence>
<name>A0AAV5G2N4_CORAM</name>
<feature type="transmembrane region" description="Helical" evidence="8">
    <location>
        <begin position="376"/>
        <end position="392"/>
    </location>
</feature>
<feature type="transmembrane region" description="Helical" evidence="8">
    <location>
        <begin position="175"/>
        <end position="192"/>
    </location>
</feature>
<feature type="transmembrane region" description="Helical" evidence="8">
    <location>
        <begin position="253"/>
        <end position="273"/>
    </location>
</feature>
<keyword evidence="3" id="KW-0808">Transferase</keyword>
<evidence type="ECO:0000256" key="7">
    <source>
        <dbReference type="ARBA" id="ARBA00024033"/>
    </source>
</evidence>
<gene>
    <name evidence="9" type="ORF">CAT723_13780</name>
</gene>
<comment type="similarity">
    <text evidence="7">Belongs to the glycosyltransferase 87 family.</text>
</comment>
<accession>A0AAV5G2N4</accession>
<feature type="transmembrane region" description="Helical" evidence="8">
    <location>
        <begin position="444"/>
        <end position="462"/>
    </location>
</feature>
<feature type="transmembrane region" description="Helical" evidence="8">
    <location>
        <begin position="142"/>
        <end position="163"/>
    </location>
</feature>
<evidence type="ECO:0000256" key="5">
    <source>
        <dbReference type="ARBA" id="ARBA00022989"/>
    </source>
</evidence>
<keyword evidence="6 8" id="KW-0472">Membrane</keyword>
<dbReference type="GO" id="GO:0016758">
    <property type="term" value="F:hexosyltransferase activity"/>
    <property type="evidence" value="ECO:0007669"/>
    <property type="project" value="InterPro"/>
</dbReference>
<dbReference type="Proteomes" id="UP001054925">
    <property type="component" value="Unassembled WGS sequence"/>
</dbReference>
<evidence type="ECO:0000256" key="6">
    <source>
        <dbReference type="ARBA" id="ARBA00023136"/>
    </source>
</evidence>
<keyword evidence="2" id="KW-1003">Cell membrane</keyword>
<evidence type="ECO:0000313" key="10">
    <source>
        <dbReference type="Proteomes" id="UP001054925"/>
    </source>
</evidence>
<dbReference type="InterPro" id="IPR018584">
    <property type="entry name" value="GT87"/>
</dbReference>
<evidence type="ECO:0000256" key="2">
    <source>
        <dbReference type="ARBA" id="ARBA00022475"/>
    </source>
</evidence>
<dbReference type="GO" id="GO:0005886">
    <property type="term" value="C:plasma membrane"/>
    <property type="evidence" value="ECO:0007669"/>
    <property type="project" value="UniProtKB-SubCell"/>
</dbReference>
<dbReference type="Pfam" id="PF09594">
    <property type="entry name" value="GT87"/>
    <property type="match status" value="1"/>
</dbReference>
<evidence type="ECO:0000256" key="1">
    <source>
        <dbReference type="ARBA" id="ARBA00004651"/>
    </source>
</evidence>
<proteinExistence type="inferred from homology"/>
<feature type="transmembrane region" description="Helical" evidence="8">
    <location>
        <begin position="353"/>
        <end position="370"/>
    </location>
</feature>
<feature type="transmembrane region" description="Helical" evidence="8">
    <location>
        <begin position="399"/>
        <end position="424"/>
    </location>
</feature>
<organism evidence="9 10">
    <name type="scientific">Corynebacterium ammoniagenes</name>
    <name type="common">Brevibacterium ammoniagenes</name>
    <dbReference type="NCBI Taxonomy" id="1697"/>
    <lineage>
        <taxon>Bacteria</taxon>
        <taxon>Bacillati</taxon>
        <taxon>Actinomycetota</taxon>
        <taxon>Actinomycetes</taxon>
        <taxon>Mycobacteriales</taxon>
        <taxon>Corynebacteriaceae</taxon>
        <taxon>Corynebacterium</taxon>
    </lineage>
</organism>
<feature type="transmembrane region" description="Helical" evidence="8">
    <location>
        <begin position="226"/>
        <end position="247"/>
    </location>
</feature>
<keyword evidence="5 8" id="KW-1133">Transmembrane helix</keyword>
<feature type="transmembrane region" description="Helical" evidence="8">
    <location>
        <begin position="319"/>
        <end position="346"/>
    </location>
</feature>
<evidence type="ECO:0000256" key="8">
    <source>
        <dbReference type="SAM" id="Phobius"/>
    </source>
</evidence>
<comment type="subcellular location">
    <subcellularLocation>
        <location evidence="1">Cell membrane</location>
        <topology evidence="1">Multi-pass membrane protein</topology>
    </subcellularLocation>
</comment>
<evidence type="ECO:0000256" key="3">
    <source>
        <dbReference type="ARBA" id="ARBA00022679"/>
    </source>
</evidence>
<evidence type="ECO:0000313" key="9">
    <source>
        <dbReference type="EMBL" id="GJN42899.1"/>
    </source>
</evidence>
<feature type="transmembrane region" description="Helical" evidence="8">
    <location>
        <begin position="52"/>
        <end position="79"/>
    </location>
</feature>
<keyword evidence="4 8" id="KW-0812">Transmembrane</keyword>
<protein>
    <submittedName>
        <fullName evidence="9">Membrane protein</fullName>
    </submittedName>
</protein>
<dbReference type="EMBL" id="BQKK01000002">
    <property type="protein sequence ID" value="GJN42899.1"/>
    <property type="molecule type" value="Genomic_DNA"/>
</dbReference>
<feature type="transmembrane region" description="Helical" evidence="8">
    <location>
        <begin position="112"/>
        <end position="130"/>
    </location>
</feature>
<dbReference type="AlphaFoldDB" id="A0AAV5G2N4"/>